<reference evidence="1" key="1">
    <citation type="journal article" date="2020" name="Stud. Mycol.">
        <title>101 Dothideomycetes genomes: a test case for predicting lifestyles and emergence of pathogens.</title>
        <authorList>
            <person name="Haridas S."/>
            <person name="Albert R."/>
            <person name="Binder M."/>
            <person name="Bloem J."/>
            <person name="Labutti K."/>
            <person name="Salamov A."/>
            <person name="Andreopoulos B."/>
            <person name="Baker S."/>
            <person name="Barry K."/>
            <person name="Bills G."/>
            <person name="Bluhm B."/>
            <person name="Cannon C."/>
            <person name="Castanera R."/>
            <person name="Culley D."/>
            <person name="Daum C."/>
            <person name="Ezra D."/>
            <person name="Gonzalez J."/>
            <person name="Henrissat B."/>
            <person name="Kuo A."/>
            <person name="Liang C."/>
            <person name="Lipzen A."/>
            <person name="Lutzoni F."/>
            <person name="Magnuson J."/>
            <person name="Mondo S."/>
            <person name="Nolan M."/>
            <person name="Ohm R."/>
            <person name="Pangilinan J."/>
            <person name="Park H.-J."/>
            <person name="Ramirez L."/>
            <person name="Alfaro M."/>
            <person name="Sun H."/>
            <person name="Tritt A."/>
            <person name="Yoshinaga Y."/>
            <person name="Zwiers L.-H."/>
            <person name="Turgeon B."/>
            <person name="Goodwin S."/>
            <person name="Spatafora J."/>
            <person name="Crous P."/>
            <person name="Grigoriev I."/>
        </authorList>
    </citation>
    <scope>NUCLEOTIDE SEQUENCE</scope>
    <source>
        <strain evidence="1">CBS 122681</strain>
    </source>
</reference>
<accession>A0A6A6T5V0</accession>
<name>A0A6A6T5V0_9PLEO</name>
<evidence type="ECO:0000313" key="1">
    <source>
        <dbReference type="EMBL" id="KAF2655429.1"/>
    </source>
</evidence>
<evidence type="ECO:0000313" key="2">
    <source>
        <dbReference type="Proteomes" id="UP000799324"/>
    </source>
</evidence>
<organism evidence="1 2">
    <name type="scientific">Lophiostoma macrostomum CBS 122681</name>
    <dbReference type="NCBI Taxonomy" id="1314788"/>
    <lineage>
        <taxon>Eukaryota</taxon>
        <taxon>Fungi</taxon>
        <taxon>Dikarya</taxon>
        <taxon>Ascomycota</taxon>
        <taxon>Pezizomycotina</taxon>
        <taxon>Dothideomycetes</taxon>
        <taxon>Pleosporomycetidae</taxon>
        <taxon>Pleosporales</taxon>
        <taxon>Lophiostomataceae</taxon>
        <taxon>Lophiostoma</taxon>
    </lineage>
</organism>
<proteinExistence type="predicted"/>
<dbReference type="EMBL" id="MU004349">
    <property type="protein sequence ID" value="KAF2655429.1"/>
    <property type="molecule type" value="Genomic_DNA"/>
</dbReference>
<protein>
    <submittedName>
        <fullName evidence="1">Uncharacterized protein</fullName>
    </submittedName>
</protein>
<sequence length="219" mass="24520">MSRGLPVFRALHPSNHSAYSFTCLDSRLMITSHVNKVRRKFTVPTVCLHTEYQIANATSALERSKCAWNDRPNGGEGSDAIAHRWFPRYMIPLARPCYCYPQQLSQLCCHIPTRQSIFSKGPRSTLIRQHRKASTSRHYQESSPISPTFLKTVSMKLSMIFLGLCATVAIAAPPAISLKRSVKNVIDESGNIIQVRCVECPCDSWDIDSCRCVAHGCCC</sequence>
<dbReference type="AlphaFoldDB" id="A0A6A6T5V0"/>
<keyword evidence="2" id="KW-1185">Reference proteome</keyword>
<gene>
    <name evidence="1" type="ORF">K491DRAFT_692894</name>
</gene>
<dbReference type="Proteomes" id="UP000799324">
    <property type="component" value="Unassembled WGS sequence"/>
</dbReference>